<dbReference type="SMART" id="SM00387">
    <property type="entry name" value="HATPase_c"/>
    <property type="match status" value="1"/>
</dbReference>
<dbReference type="CDD" id="cd00130">
    <property type="entry name" value="PAS"/>
    <property type="match status" value="1"/>
</dbReference>
<dbReference type="PANTHER" id="PTHR43065:SF10">
    <property type="entry name" value="PEROXIDE STRESS-ACTIVATED HISTIDINE KINASE MAK3"/>
    <property type="match status" value="1"/>
</dbReference>
<dbReference type="EMBL" id="JAMGBC010000001">
    <property type="protein sequence ID" value="MCL6678107.1"/>
    <property type="molecule type" value="Genomic_DNA"/>
</dbReference>
<protein>
    <recommendedName>
        <fullName evidence="2">histidine kinase</fullName>
        <ecNumber evidence="2">2.7.13.3</ecNumber>
    </recommendedName>
</protein>
<feature type="region of interest" description="Disordered" evidence="9">
    <location>
        <begin position="1"/>
        <end position="24"/>
    </location>
</feature>
<dbReference type="PRINTS" id="PR00344">
    <property type="entry name" value="BCTRLSENSOR"/>
</dbReference>
<keyword evidence="13" id="KW-1185">Reference proteome</keyword>
<evidence type="ECO:0000256" key="4">
    <source>
        <dbReference type="ARBA" id="ARBA00022679"/>
    </source>
</evidence>
<dbReference type="PANTHER" id="PTHR43065">
    <property type="entry name" value="SENSOR HISTIDINE KINASE"/>
    <property type="match status" value="1"/>
</dbReference>
<dbReference type="SUPFAM" id="SSF55874">
    <property type="entry name" value="ATPase domain of HSP90 chaperone/DNA topoisomerase II/histidine kinase"/>
    <property type="match status" value="1"/>
</dbReference>
<dbReference type="RefSeq" id="WP_249867079.1">
    <property type="nucleotide sequence ID" value="NZ_JAMGBC010000001.1"/>
</dbReference>
<dbReference type="InterPro" id="IPR000014">
    <property type="entry name" value="PAS"/>
</dbReference>
<dbReference type="CDD" id="cd00082">
    <property type="entry name" value="HisKA"/>
    <property type="match status" value="1"/>
</dbReference>
<dbReference type="SUPFAM" id="SSF55785">
    <property type="entry name" value="PYP-like sensor domain (PAS domain)"/>
    <property type="match status" value="1"/>
</dbReference>
<dbReference type="SMART" id="SM00091">
    <property type="entry name" value="PAS"/>
    <property type="match status" value="1"/>
</dbReference>
<dbReference type="InterPro" id="IPR035965">
    <property type="entry name" value="PAS-like_dom_sf"/>
</dbReference>
<dbReference type="Gene3D" id="6.10.250.2580">
    <property type="match status" value="1"/>
</dbReference>
<proteinExistence type="predicted"/>
<evidence type="ECO:0000259" key="10">
    <source>
        <dbReference type="PROSITE" id="PS50109"/>
    </source>
</evidence>
<dbReference type="Pfam" id="PF00512">
    <property type="entry name" value="HisKA"/>
    <property type="match status" value="1"/>
</dbReference>
<evidence type="ECO:0000256" key="2">
    <source>
        <dbReference type="ARBA" id="ARBA00012438"/>
    </source>
</evidence>
<dbReference type="InterPro" id="IPR036890">
    <property type="entry name" value="HATPase_C_sf"/>
</dbReference>
<organism evidence="12 13">
    <name type="scientific">Sphingomonas anseongensis</name>
    <dbReference type="NCBI Taxonomy" id="2908207"/>
    <lineage>
        <taxon>Bacteria</taxon>
        <taxon>Pseudomonadati</taxon>
        <taxon>Pseudomonadota</taxon>
        <taxon>Alphaproteobacteria</taxon>
        <taxon>Sphingomonadales</taxon>
        <taxon>Sphingomonadaceae</taxon>
        <taxon>Sphingomonas</taxon>
    </lineage>
</organism>
<dbReference type="PROSITE" id="PS50109">
    <property type="entry name" value="HIS_KIN"/>
    <property type="match status" value="1"/>
</dbReference>
<dbReference type="InterPro" id="IPR013767">
    <property type="entry name" value="PAS_fold"/>
</dbReference>
<evidence type="ECO:0000256" key="3">
    <source>
        <dbReference type="ARBA" id="ARBA00022553"/>
    </source>
</evidence>
<dbReference type="EC" id="2.7.13.3" evidence="2"/>
<dbReference type="InterPro" id="IPR005467">
    <property type="entry name" value="His_kinase_dom"/>
</dbReference>
<dbReference type="Pfam" id="PF00989">
    <property type="entry name" value="PAS"/>
    <property type="match status" value="1"/>
</dbReference>
<dbReference type="InterPro" id="IPR036097">
    <property type="entry name" value="HisK_dim/P_sf"/>
</dbReference>
<evidence type="ECO:0000313" key="13">
    <source>
        <dbReference type="Proteomes" id="UP001165343"/>
    </source>
</evidence>
<comment type="catalytic activity">
    <reaction evidence="1">
        <text>ATP + protein L-histidine = ADP + protein N-phospho-L-histidine.</text>
        <dbReference type="EC" id="2.7.13.3"/>
    </reaction>
</comment>
<evidence type="ECO:0000256" key="5">
    <source>
        <dbReference type="ARBA" id="ARBA00022741"/>
    </source>
</evidence>
<dbReference type="Gene3D" id="1.10.287.130">
    <property type="match status" value="1"/>
</dbReference>
<dbReference type="NCBIfam" id="TIGR00229">
    <property type="entry name" value="sensory_box"/>
    <property type="match status" value="1"/>
</dbReference>
<evidence type="ECO:0000256" key="9">
    <source>
        <dbReference type="SAM" id="MobiDB-lite"/>
    </source>
</evidence>
<evidence type="ECO:0000256" key="1">
    <source>
        <dbReference type="ARBA" id="ARBA00000085"/>
    </source>
</evidence>
<dbReference type="InterPro" id="IPR004358">
    <property type="entry name" value="Sig_transdc_His_kin-like_C"/>
</dbReference>
<dbReference type="SMART" id="SM00388">
    <property type="entry name" value="HisKA"/>
    <property type="match status" value="1"/>
</dbReference>
<dbReference type="SUPFAM" id="SSF47384">
    <property type="entry name" value="Homodimeric domain of signal transducing histidine kinase"/>
    <property type="match status" value="1"/>
</dbReference>
<evidence type="ECO:0000256" key="8">
    <source>
        <dbReference type="ARBA" id="ARBA00023012"/>
    </source>
</evidence>
<keyword evidence="4" id="KW-0808">Transferase</keyword>
<evidence type="ECO:0000313" key="12">
    <source>
        <dbReference type="EMBL" id="MCL6678107.1"/>
    </source>
</evidence>
<feature type="compositionally biased region" description="Basic residues" evidence="9">
    <location>
        <begin position="8"/>
        <end position="17"/>
    </location>
</feature>
<keyword evidence="6" id="KW-0418">Kinase</keyword>
<dbReference type="InterPro" id="IPR003661">
    <property type="entry name" value="HisK_dim/P_dom"/>
</dbReference>
<dbReference type="Pfam" id="PF02518">
    <property type="entry name" value="HATPase_c"/>
    <property type="match status" value="1"/>
</dbReference>
<name>A0ABT0RCX7_9SPHN</name>
<evidence type="ECO:0000256" key="7">
    <source>
        <dbReference type="ARBA" id="ARBA00022840"/>
    </source>
</evidence>
<accession>A0ABT0RCX7</accession>
<comment type="caution">
    <text evidence="12">The sequence shown here is derived from an EMBL/GenBank/DDBJ whole genome shotgun (WGS) entry which is preliminary data.</text>
</comment>
<evidence type="ECO:0000256" key="6">
    <source>
        <dbReference type="ARBA" id="ARBA00022777"/>
    </source>
</evidence>
<dbReference type="Gene3D" id="3.30.450.20">
    <property type="entry name" value="PAS domain"/>
    <property type="match status" value="1"/>
</dbReference>
<reference evidence="12" key="1">
    <citation type="submission" date="2022-05" db="EMBL/GenBank/DDBJ databases">
        <authorList>
            <person name="Jo J.-H."/>
            <person name="Im W.-T."/>
        </authorList>
    </citation>
    <scope>NUCLEOTIDE SEQUENCE</scope>
    <source>
        <strain evidence="12">RG327</strain>
    </source>
</reference>
<gene>
    <name evidence="12" type="ORF">LZ519_02060</name>
</gene>
<dbReference type="InterPro" id="IPR003594">
    <property type="entry name" value="HATPase_dom"/>
</dbReference>
<evidence type="ECO:0000259" key="11">
    <source>
        <dbReference type="PROSITE" id="PS50112"/>
    </source>
</evidence>
<keyword evidence="8" id="KW-0902">Two-component regulatory system</keyword>
<feature type="domain" description="Histidine kinase" evidence="10">
    <location>
        <begin position="195"/>
        <end position="410"/>
    </location>
</feature>
<dbReference type="Gene3D" id="3.30.565.10">
    <property type="entry name" value="Histidine kinase-like ATPase, C-terminal domain"/>
    <property type="match status" value="1"/>
</dbReference>
<dbReference type="PROSITE" id="PS50112">
    <property type="entry name" value="PAS"/>
    <property type="match status" value="1"/>
</dbReference>
<keyword evidence="3" id="KW-0597">Phosphoprotein</keyword>
<keyword evidence="7" id="KW-0067">ATP-binding</keyword>
<sequence>MGREYRPGRRGCIRKYPSRPSGSKLPLRRRIAMTHLMNEPSSEAPPEAESHLRSILATVPDAMVVIDEVGLILSFSAAAEKMFGYREQDVVGQNVSMLMPSPDRERHDQYLENYLRTGQRKIIGIGRVTTALHRDGNTIPIELAVGEAWLGSRRIFTGFMRDLTERQQTLLRLQDLQSELAHVGRLSEMGTLASSLAHELNQPLTALSAYCETARDLLGASSDEETLATVREAMGEAANEAVRAGQIVRRLRDFMSRGEIERRVESLQQLINEANALALVGSREHGIDVQLSLSPAADLVMVDRIQIQQVMVNLIRNAIDAMLEGPAKLLVIRTRPEGNQVRITVEDSGSGISEAIAAQLFQPFVTSKSNGMGIGLSICRTIVEAHGGRIWFEQPKSGGTAFHFTLPSGRANA</sequence>
<feature type="domain" description="PAS" evidence="11">
    <location>
        <begin position="48"/>
        <end position="118"/>
    </location>
</feature>
<dbReference type="Proteomes" id="UP001165343">
    <property type="component" value="Unassembled WGS sequence"/>
</dbReference>
<keyword evidence="5" id="KW-0547">Nucleotide-binding</keyword>